<feature type="chain" id="PRO_5044280104" evidence="1">
    <location>
        <begin position="22"/>
        <end position="135"/>
    </location>
</feature>
<dbReference type="InterPro" id="IPR009739">
    <property type="entry name" value="LprI-like_N"/>
</dbReference>
<dbReference type="AlphaFoldDB" id="A0AB39I3W2"/>
<evidence type="ECO:0000256" key="1">
    <source>
        <dbReference type="SAM" id="SignalP"/>
    </source>
</evidence>
<dbReference type="EMBL" id="CP162607">
    <property type="protein sequence ID" value="XDK39309.1"/>
    <property type="molecule type" value="Genomic_DNA"/>
</dbReference>
<keyword evidence="1" id="KW-0732">Signal</keyword>
<keyword evidence="3" id="KW-0282">Flagellum</keyword>
<evidence type="ECO:0000259" key="2">
    <source>
        <dbReference type="Pfam" id="PF07007"/>
    </source>
</evidence>
<keyword evidence="3" id="KW-0966">Cell projection</keyword>
<keyword evidence="3" id="KW-0969">Cilium</keyword>
<feature type="domain" description="Lysozyme inhibitor LprI-like N-terminal" evidence="2">
    <location>
        <begin position="34"/>
        <end position="133"/>
    </location>
</feature>
<dbReference type="NCBIfam" id="NF041434">
    <property type="entry name" value="UmoC"/>
    <property type="match status" value="1"/>
</dbReference>
<dbReference type="Pfam" id="PF07007">
    <property type="entry name" value="LprI"/>
    <property type="match status" value="1"/>
</dbReference>
<name>A0AB39I3W2_9PSED</name>
<proteinExistence type="predicted"/>
<feature type="signal peptide" evidence="1">
    <location>
        <begin position="1"/>
        <end position="21"/>
    </location>
</feature>
<organism evidence="3">
    <name type="scientific">Pseudomonas sp. Hg7Tf</name>
    <dbReference type="NCBI Taxonomy" id="3236988"/>
    <lineage>
        <taxon>Bacteria</taxon>
        <taxon>Pseudomonadati</taxon>
        <taxon>Pseudomonadota</taxon>
        <taxon>Gammaproteobacteria</taxon>
        <taxon>Pseudomonadales</taxon>
        <taxon>Pseudomonadaceae</taxon>
        <taxon>Pseudomonas</taxon>
    </lineage>
</organism>
<dbReference type="Gene3D" id="1.20.1270.180">
    <property type="match status" value="1"/>
</dbReference>
<protein>
    <submittedName>
        <fullName evidence="3">UmoC family flagellar biogenesis regulator</fullName>
    </submittedName>
</protein>
<reference evidence="3" key="1">
    <citation type="submission" date="2024-07" db="EMBL/GenBank/DDBJ databases">
        <title>Identification and characteristics of a novel species of coltsfoot's symbiotic bacteria.</title>
        <authorList>
            <person name="Juszczyk A."/>
            <person name="Jasielczuk I."/>
            <person name="Gurgul A."/>
            <person name="Rogala M."/>
            <person name="Kowalczyk A."/>
            <person name="Szmatola T."/>
            <person name="Kosecka-Strojek M."/>
            <person name="Arent Z."/>
            <person name="Latowski D."/>
        </authorList>
    </citation>
    <scope>NUCLEOTIDE SEQUENCE</scope>
    <source>
        <strain evidence="3">Hg7Tf</strain>
    </source>
</reference>
<accession>A0AB39I3W2</accession>
<sequence>MRKIISVVIVATAFAMGTATAQESAESGALNECYESTGDQPRTALQPCLERKAVEATSQMTTAYNTLEAQTKEIDSSATAKALASLRASQEAFEKFKDAQCQWQADAAMGGSGAGDFLSACNVDLIRWRTKQLAD</sequence>
<evidence type="ECO:0000313" key="3">
    <source>
        <dbReference type="EMBL" id="XDK39309.1"/>
    </source>
</evidence>
<dbReference type="RefSeq" id="WP_045190345.1">
    <property type="nucleotide sequence ID" value="NZ_CP162607.1"/>
</dbReference>
<gene>
    <name evidence="3" type="primary">umoC</name>
    <name evidence="3" type="ORF">AB4Y39_11750</name>
</gene>